<reference evidence="3" key="1">
    <citation type="submission" date="2022-07" db="EMBL/GenBank/DDBJ databases">
        <title>Phylogenomic reconstructions and comparative analyses of Kickxellomycotina fungi.</title>
        <authorList>
            <person name="Reynolds N.K."/>
            <person name="Stajich J.E."/>
            <person name="Barry K."/>
            <person name="Grigoriev I.V."/>
            <person name="Crous P."/>
            <person name="Smith M.E."/>
        </authorList>
    </citation>
    <scope>NUCLEOTIDE SEQUENCE</scope>
    <source>
        <strain evidence="3">NBRC 105414</strain>
    </source>
</reference>
<dbReference type="Gene3D" id="3.40.50.1820">
    <property type="entry name" value="alpha/beta hydrolase"/>
    <property type="match status" value="1"/>
</dbReference>
<accession>A0A9W8HCE9</accession>
<dbReference type="AlphaFoldDB" id="A0A9W8HCE9"/>
<dbReference type="EMBL" id="JANBUL010000168">
    <property type="protein sequence ID" value="KAJ2779667.1"/>
    <property type="molecule type" value="Genomic_DNA"/>
</dbReference>
<keyword evidence="4" id="KW-1185">Reference proteome</keyword>
<evidence type="ECO:0000259" key="2">
    <source>
        <dbReference type="Pfam" id="PF03959"/>
    </source>
</evidence>
<feature type="domain" description="Serine hydrolase" evidence="2">
    <location>
        <begin position="15"/>
        <end position="252"/>
    </location>
</feature>
<dbReference type="GO" id="GO:0005634">
    <property type="term" value="C:nucleus"/>
    <property type="evidence" value="ECO:0007669"/>
    <property type="project" value="TreeGrafter"/>
</dbReference>
<dbReference type="SUPFAM" id="SSF53474">
    <property type="entry name" value="alpha/beta-Hydrolases"/>
    <property type="match status" value="1"/>
</dbReference>
<evidence type="ECO:0000313" key="3">
    <source>
        <dbReference type="EMBL" id="KAJ2779667.1"/>
    </source>
</evidence>
<dbReference type="InterPro" id="IPR005645">
    <property type="entry name" value="FSH-like_dom"/>
</dbReference>
<keyword evidence="3" id="KW-0808">Transferase</keyword>
<dbReference type="GO" id="GO:0090560">
    <property type="term" value="F:2-(3-amino-3-carboxypropyl)histidine synthase activity"/>
    <property type="evidence" value="ECO:0007669"/>
    <property type="project" value="UniProtKB-EC"/>
</dbReference>
<dbReference type="InterPro" id="IPR029058">
    <property type="entry name" value="AB_hydrolase_fold"/>
</dbReference>
<dbReference type="Proteomes" id="UP001140217">
    <property type="component" value="Unassembled WGS sequence"/>
</dbReference>
<protein>
    <submittedName>
        <fullName evidence="3">Ovarian cancer-associated protein 2</fullName>
        <ecNumber evidence="3">2.5.1.108</ecNumber>
    </submittedName>
</protein>
<dbReference type="Pfam" id="PF03959">
    <property type="entry name" value="FSH1"/>
    <property type="match status" value="1"/>
</dbReference>
<dbReference type="OrthoDB" id="414698at2759"/>
<sequence>MAVDVPLDAGAPARRLRILCLHGYEEDSAVMRAKIRRHTEALQETADFGNSFPPQLFVDAPNTLRPYDIDGVDNMARAADARAGRTLGRTLRGWYWPRSLEPESVCGLEASIAHLESVLAQQGPFDGVFGFSQGNWIIIGGLMAGVLCALLEHRRDLLGNSSSCTHPALRFAVICSGYRLRDAAWAHLYAAPIRTPSLHVYGVLDSMIHVSRSIDHQAAFVQPAALSFLGTQVEAKFPHLLHFVPKSHEAVRTIQQFVERFSHQ</sequence>
<dbReference type="GO" id="GO:0005737">
    <property type="term" value="C:cytoplasm"/>
    <property type="evidence" value="ECO:0007669"/>
    <property type="project" value="TreeGrafter"/>
</dbReference>
<keyword evidence="1" id="KW-0378">Hydrolase</keyword>
<name>A0A9W8HCE9_9FUNG</name>
<organism evidence="3 4">
    <name type="scientific">Coemansia javaensis</name>
    <dbReference type="NCBI Taxonomy" id="2761396"/>
    <lineage>
        <taxon>Eukaryota</taxon>
        <taxon>Fungi</taxon>
        <taxon>Fungi incertae sedis</taxon>
        <taxon>Zoopagomycota</taxon>
        <taxon>Kickxellomycotina</taxon>
        <taxon>Kickxellomycetes</taxon>
        <taxon>Kickxellales</taxon>
        <taxon>Kickxellaceae</taxon>
        <taxon>Coemansia</taxon>
    </lineage>
</organism>
<evidence type="ECO:0000313" key="4">
    <source>
        <dbReference type="Proteomes" id="UP001140217"/>
    </source>
</evidence>
<dbReference type="PANTHER" id="PTHR48070:SF6">
    <property type="entry name" value="ESTERASE OVCA2"/>
    <property type="match status" value="1"/>
</dbReference>
<gene>
    <name evidence="3" type="primary">OVCA2_1</name>
    <name evidence="3" type="ORF">H4R18_003883</name>
</gene>
<dbReference type="GO" id="GO:0016787">
    <property type="term" value="F:hydrolase activity"/>
    <property type="evidence" value="ECO:0007669"/>
    <property type="project" value="UniProtKB-KW"/>
</dbReference>
<dbReference type="EC" id="2.5.1.108" evidence="3"/>
<proteinExistence type="predicted"/>
<comment type="caution">
    <text evidence="3">The sequence shown here is derived from an EMBL/GenBank/DDBJ whole genome shotgun (WGS) entry which is preliminary data.</text>
</comment>
<dbReference type="PANTHER" id="PTHR48070">
    <property type="entry name" value="ESTERASE OVCA2"/>
    <property type="match status" value="1"/>
</dbReference>
<dbReference type="InterPro" id="IPR050593">
    <property type="entry name" value="LovG"/>
</dbReference>
<evidence type="ECO:0000256" key="1">
    <source>
        <dbReference type="ARBA" id="ARBA00022801"/>
    </source>
</evidence>